<dbReference type="EMBL" id="JACMSC010000016">
    <property type="protein sequence ID" value="KAG6480753.1"/>
    <property type="molecule type" value="Genomic_DNA"/>
</dbReference>
<dbReference type="InterPro" id="IPR035979">
    <property type="entry name" value="RBD_domain_sf"/>
</dbReference>
<evidence type="ECO:0000313" key="6">
    <source>
        <dbReference type="EMBL" id="KAG6480753.1"/>
    </source>
</evidence>
<dbReference type="SUPFAM" id="SSF54928">
    <property type="entry name" value="RNA-binding domain, RBD"/>
    <property type="match status" value="1"/>
</dbReference>
<evidence type="ECO:0008006" key="8">
    <source>
        <dbReference type="Google" id="ProtNLM"/>
    </source>
</evidence>
<evidence type="ECO:0000259" key="5">
    <source>
        <dbReference type="PROSITE" id="PS50177"/>
    </source>
</evidence>
<dbReference type="PANTHER" id="PTHR10693">
    <property type="entry name" value="RAS GTPASE-ACTIVATING PROTEIN-BINDING PROTEIN"/>
    <property type="match status" value="1"/>
</dbReference>
<evidence type="ECO:0000259" key="4">
    <source>
        <dbReference type="PROSITE" id="PS50102"/>
    </source>
</evidence>
<dbReference type="GO" id="GO:0005829">
    <property type="term" value="C:cytosol"/>
    <property type="evidence" value="ECO:0007669"/>
    <property type="project" value="TreeGrafter"/>
</dbReference>
<dbReference type="PROSITE" id="PS50102">
    <property type="entry name" value="RRM"/>
    <property type="match status" value="1"/>
</dbReference>
<evidence type="ECO:0000256" key="3">
    <source>
        <dbReference type="SAM" id="MobiDB-lite"/>
    </source>
</evidence>
<evidence type="ECO:0000256" key="2">
    <source>
        <dbReference type="PROSITE-ProRule" id="PRU00176"/>
    </source>
</evidence>
<dbReference type="InterPro" id="IPR018222">
    <property type="entry name" value="Nuclear_transport_factor_2_euk"/>
</dbReference>
<dbReference type="InterPro" id="IPR012677">
    <property type="entry name" value="Nucleotide-bd_a/b_plait_sf"/>
</dbReference>
<keyword evidence="7" id="KW-1185">Reference proteome</keyword>
<dbReference type="AlphaFoldDB" id="A0A8J5KKX5"/>
<dbReference type="GO" id="GO:1990904">
    <property type="term" value="C:ribonucleoprotein complex"/>
    <property type="evidence" value="ECO:0007669"/>
    <property type="project" value="TreeGrafter"/>
</dbReference>
<dbReference type="Proteomes" id="UP000734854">
    <property type="component" value="Unassembled WGS sequence"/>
</dbReference>
<feature type="compositionally biased region" description="Basic and acidic residues" evidence="3">
    <location>
        <begin position="514"/>
        <end position="525"/>
    </location>
</feature>
<feature type="domain" description="RRM" evidence="4">
    <location>
        <begin position="391"/>
        <end position="475"/>
    </location>
</feature>
<dbReference type="InterPro" id="IPR032710">
    <property type="entry name" value="NTF2-like_dom_sf"/>
</dbReference>
<accession>A0A8J5KKX5</accession>
<evidence type="ECO:0000313" key="7">
    <source>
        <dbReference type="Proteomes" id="UP000734854"/>
    </source>
</evidence>
<feature type="domain" description="NTF2" evidence="5">
    <location>
        <begin position="14"/>
        <end position="128"/>
    </location>
</feature>
<gene>
    <name evidence="6" type="ORF">ZIOFF_057338</name>
</gene>
<dbReference type="InterPro" id="IPR002075">
    <property type="entry name" value="NTF2_dom"/>
</dbReference>
<protein>
    <recommendedName>
        <fullName evidence="8">G3BP-like protein</fullName>
    </recommendedName>
</protein>
<feature type="region of interest" description="Disordered" evidence="3">
    <location>
        <begin position="483"/>
        <end position="541"/>
    </location>
</feature>
<dbReference type="CDD" id="cd00780">
    <property type="entry name" value="NTF2"/>
    <property type="match status" value="1"/>
</dbReference>
<dbReference type="Gene3D" id="3.30.70.330">
    <property type="match status" value="1"/>
</dbReference>
<sequence>MASLYPCHFSAVQVGAYFLEHYYGILQQQPELVHQFYTEGSSMVRVDGTATESATGMVQIHHLVMCLNFKGIEIKSAHSLESLNGGVLVMVSGYVQLEDYSIRRKFVQTFFLAPQEKGYYILNDMFHFLEEEHIFEHPATLVSQTDFGTKLNMSSPVPEAGIDIKFEHISGTNNELADALSRLVHHITNKASLSDDQRQFLKQVDESMDETQGADDTVKDVLGKTITALMAKVTFEKTCLTLAVPDYILQDEVQAQDLLSLVQAEENDTVENYSNPEAPQQLPVLDERLGESFAEEIVPYPIALETTRDPPPATTEEPVGEPTKHTYASILRAKGQSGPSMHPAPVVKTSLVVSEQAHSFSQRSHPAIFPENTASEAIEEALVVEDEVDSRSVYVGNLPSSISTSDLEQVFKNFGKLRPDGVFIRSRKESDVFYAFIEYQDAIGVQNALKASPIQLNGRLIHVEGRRPNSGVSRGIIVLKDDGHFSSSGRGRGRGYPSEASGGRVGGRTFGRGIRQDSNDRDYISRARGSGYAQPIQERDY</sequence>
<dbReference type="PROSITE" id="PS50177">
    <property type="entry name" value="NTF2_DOMAIN"/>
    <property type="match status" value="1"/>
</dbReference>
<dbReference type="Gene3D" id="3.10.450.50">
    <property type="match status" value="1"/>
</dbReference>
<evidence type="ECO:0000256" key="1">
    <source>
        <dbReference type="ARBA" id="ARBA00022884"/>
    </source>
</evidence>
<dbReference type="Pfam" id="PF00076">
    <property type="entry name" value="RRM_1"/>
    <property type="match status" value="1"/>
</dbReference>
<dbReference type="CDD" id="cd00590">
    <property type="entry name" value="RRM_SF"/>
    <property type="match status" value="1"/>
</dbReference>
<dbReference type="PANTHER" id="PTHR10693:SF58">
    <property type="entry name" value="OS02G0131700 PROTEIN"/>
    <property type="match status" value="1"/>
</dbReference>
<dbReference type="Pfam" id="PF02136">
    <property type="entry name" value="NTF2"/>
    <property type="match status" value="1"/>
</dbReference>
<dbReference type="GO" id="GO:0003729">
    <property type="term" value="F:mRNA binding"/>
    <property type="evidence" value="ECO:0007669"/>
    <property type="project" value="TreeGrafter"/>
</dbReference>
<name>A0A8J5KKX5_ZINOF</name>
<dbReference type="SUPFAM" id="SSF54427">
    <property type="entry name" value="NTF2-like"/>
    <property type="match status" value="1"/>
</dbReference>
<dbReference type="SMART" id="SM00360">
    <property type="entry name" value="RRM"/>
    <property type="match status" value="1"/>
</dbReference>
<comment type="caution">
    <text evidence="6">The sequence shown here is derived from an EMBL/GenBank/DDBJ whole genome shotgun (WGS) entry which is preliminary data.</text>
</comment>
<dbReference type="InterPro" id="IPR039539">
    <property type="entry name" value="Ras_GTPase_bind_prot"/>
</dbReference>
<proteinExistence type="predicted"/>
<keyword evidence="1 2" id="KW-0694">RNA-binding</keyword>
<reference evidence="6 7" key="1">
    <citation type="submission" date="2020-08" db="EMBL/GenBank/DDBJ databases">
        <title>Plant Genome Project.</title>
        <authorList>
            <person name="Zhang R.-G."/>
        </authorList>
    </citation>
    <scope>NUCLEOTIDE SEQUENCE [LARGE SCALE GENOMIC DNA]</scope>
    <source>
        <tissue evidence="6">Rhizome</tissue>
    </source>
</reference>
<dbReference type="InterPro" id="IPR000504">
    <property type="entry name" value="RRM_dom"/>
</dbReference>
<organism evidence="6 7">
    <name type="scientific">Zingiber officinale</name>
    <name type="common">Ginger</name>
    <name type="synonym">Amomum zingiber</name>
    <dbReference type="NCBI Taxonomy" id="94328"/>
    <lineage>
        <taxon>Eukaryota</taxon>
        <taxon>Viridiplantae</taxon>
        <taxon>Streptophyta</taxon>
        <taxon>Embryophyta</taxon>
        <taxon>Tracheophyta</taxon>
        <taxon>Spermatophyta</taxon>
        <taxon>Magnoliopsida</taxon>
        <taxon>Liliopsida</taxon>
        <taxon>Zingiberales</taxon>
        <taxon>Zingiberaceae</taxon>
        <taxon>Zingiber</taxon>
    </lineage>
</organism>
<dbReference type="FunFam" id="3.10.450.50:FF:000003">
    <property type="entry name" value="Nuclear transport factor 2 family protein"/>
    <property type="match status" value="1"/>
</dbReference>